<comment type="caution">
    <text evidence="1">The sequence shown here is derived from an EMBL/GenBank/DDBJ whole genome shotgun (WGS) entry which is preliminary data.</text>
</comment>
<dbReference type="AlphaFoldDB" id="A0A6N8EYI9"/>
<reference evidence="1 2" key="1">
    <citation type="submission" date="2019-11" db="EMBL/GenBank/DDBJ databases">
        <title>Draft genome sequences of five Paenibacillus species of dairy origin.</title>
        <authorList>
            <person name="Olajide A.M."/>
            <person name="Chen S."/>
            <person name="Lapointe G."/>
        </authorList>
    </citation>
    <scope>NUCLEOTIDE SEQUENCE [LARGE SCALE GENOMIC DNA]</scope>
    <source>
        <strain evidence="1 2">3CT49</strain>
    </source>
</reference>
<dbReference type="RefSeq" id="WP_155620794.1">
    <property type="nucleotide sequence ID" value="NZ_JAHAJO010000012.1"/>
</dbReference>
<dbReference type="EMBL" id="WNZZ01000019">
    <property type="protein sequence ID" value="MUG24919.1"/>
    <property type="molecule type" value="Genomic_DNA"/>
</dbReference>
<proteinExistence type="predicted"/>
<sequence>MSELIPFIELAKFLSRYPKQPVEHFAGKYKHIRFNWIAYANGDIDSSTLICALDGVHMEERRVFIAQVIYRIIEGENALERLLRAAFSCD</sequence>
<keyword evidence="1" id="KW-0456">Lyase</keyword>
<evidence type="ECO:0000313" key="2">
    <source>
        <dbReference type="Proteomes" id="UP000442469"/>
    </source>
</evidence>
<gene>
    <name evidence="1" type="ORF">GNQ08_21375</name>
</gene>
<keyword evidence="1" id="KW-0670">Pyruvate</keyword>
<protein>
    <submittedName>
        <fullName evidence="1">Pyruvate-formate lyase-activating enzyme</fullName>
    </submittedName>
</protein>
<dbReference type="Proteomes" id="UP000442469">
    <property type="component" value="Unassembled WGS sequence"/>
</dbReference>
<evidence type="ECO:0000313" key="1">
    <source>
        <dbReference type="EMBL" id="MUG24919.1"/>
    </source>
</evidence>
<name>A0A6N8EYI9_PAEMA</name>
<dbReference type="GO" id="GO:0016829">
    <property type="term" value="F:lyase activity"/>
    <property type="evidence" value="ECO:0007669"/>
    <property type="project" value="UniProtKB-KW"/>
</dbReference>
<organism evidence="1 2">
    <name type="scientific">Paenibacillus macerans</name>
    <name type="common">Bacillus macerans</name>
    <dbReference type="NCBI Taxonomy" id="44252"/>
    <lineage>
        <taxon>Bacteria</taxon>
        <taxon>Bacillati</taxon>
        <taxon>Bacillota</taxon>
        <taxon>Bacilli</taxon>
        <taxon>Bacillales</taxon>
        <taxon>Paenibacillaceae</taxon>
        <taxon>Paenibacillus</taxon>
    </lineage>
</organism>
<accession>A0A6N8EYI9</accession>